<dbReference type="AlphaFoldDB" id="K0RFX1"/>
<feature type="region of interest" description="Disordered" evidence="1">
    <location>
        <begin position="1"/>
        <end position="24"/>
    </location>
</feature>
<evidence type="ECO:0000256" key="1">
    <source>
        <dbReference type="SAM" id="MobiDB-lite"/>
    </source>
</evidence>
<keyword evidence="3" id="KW-1185">Reference proteome</keyword>
<evidence type="ECO:0000313" key="3">
    <source>
        <dbReference type="Proteomes" id="UP000266841"/>
    </source>
</evidence>
<reference evidence="2 3" key="1">
    <citation type="journal article" date="2012" name="Genome Biol.">
        <title>Genome and low-iron response of an oceanic diatom adapted to chronic iron limitation.</title>
        <authorList>
            <person name="Lommer M."/>
            <person name="Specht M."/>
            <person name="Roy A.S."/>
            <person name="Kraemer L."/>
            <person name="Andreson R."/>
            <person name="Gutowska M.A."/>
            <person name="Wolf J."/>
            <person name="Bergner S.V."/>
            <person name="Schilhabel M.B."/>
            <person name="Klostermeier U.C."/>
            <person name="Beiko R.G."/>
            <person name="Rosenstiel P."/>
            <person name="Hippler M."/>
            <person name="Laroche J."/>
        </authorList>
    </citation>
    <scope>NUCLEOTIDE SEQUENCE [LARGE SCALE GENOMIC DNA]</scope>
    <source>
        <strain evidence="2 3">CCMP1005</strain>
    </source>
</reference>
<dbReference type="EMBL" id="AGNL01040371">
    <property type="protein sequence ID" value="EJK52130.1"/>
    <property type="molecule type" value="Genomic_DNA"/>
</dbReference>
<accession>K0RFX1</accession>
<dbReference type="Proteomes" id="UP000266841">
    <property type="component" value="Unassembled WGS sequence"/>
</dbReference>
<comment type="caution">
    <text evidence="2">The sequence shown here is derived from an EMBL/GenBank/DDBJ whole genome shotgun (WGS) entry which is preliminary data.</text>
</comment>
<protein>
    <submittedName>
        <fullName evidence="2">Uncharacterized protein</fullName>
    </submittedName>
</protein>
<organism evidence="2 3">
    <name type="scientific">Thalassiosira oceanica</name>
    <name type="common">Marine diatom</name>
    <dbReference type="NCBI Taxonomy" id="159749"/>
    <lineage>
        <taxon>Eukaryota</taxon>
        <taxon>Sar</taxon>
        <taxon>Stramenopiles</taxon>
        <taxon>Ochrophyta</taxon>
        <taxon>Bacillariophyta</taxon>
        <taxon>Coscinodiscophyceae</taxon>
        <taxon>Thalassiosirophycidae</taxon>
        <taxon>Thalassiosirales</taxon>
        <taxon>Thalassiosiraceae</taxon>
        <taxon>Thalassiosira</taxon>
    </lineage>
</organism>
<gene>
    <name evidence="2" type="ORF">THAOC_28633</name>
</gene>
<name>K0RFX1_THAOC</name>
<sequence length="196" mass="21520">MRSPFACEATYSSQQPYPKSKVEPPPVLGSGYLSRVHIYPTQVESVFQMSPKVFVSHGAARQGSGREGAARCAWKKGGGPASGVRGDDGFYHARPSALYTPTGPFGRSVASFDLKQPSRRVASFQTPKIPQRRLETKAKAREIDPEHETEMNWSSVEAIRTIVLAVKCRADYDKATRKALYPSDKILRTNLSSASS</sequence>
<proteinExistence type="predicted"/>
<evidence type="ECO:0000313" key="2">
    <source>
        <dbReference type="EMBL" id="EJK52130.1"/>
    </source>
</evidence>